<keyword evidence="2" id="KW-0614">Plasmid</keyword>
<proteinExistence type="predicted"/>
<name>X5I2Z6_CLOPF</name>
<accession>X5I2Z6</accession>
<reference evidence="2" key="1">
    <citation type="journal article" date="2014" name="Infect. Immun.">
        <title>BEC, a novel enterotoxin of Clostridium perfringens found in human clinical isolates from acute gastroenteritis outbreaks.</title>
        <authorList>
            <person name="Yonogi S."/>
            <person name="Matsuda S."/>
            <person name="Kawai T."/>
            <person name="Yoda T."/>
            <person name="Harada T."/>
            <person name="Kumeda Y."/>
            <person name="Gotoh K."/>
            <person name="Hiyoshi H."/>
            <person name="Nakamura S."/>
            <person name="Kodama T."/>
            <person name="Iida T."/>
        </authorList>
    </citation>
    <scope>NUCLEOTIDE SEQUENCE</scope>
    <source>
        <strain evidence="1">OS1</strain>
        <strain evidence="2">TS1</strain>
        <plasmid evidence="1">pCP-OS1</plasmid>
        <plasmid evidence="2">pCP-TS1</plasmid>
    </source>
</reference>
<organism evidence="2">
    <name type="scientific">Clostridium perfringens</name>
    <dbReference type="NCBI Taxonomy" id="1502"/>
    <lineage>
        <taxon>Bacteria</taxon>
        <taxon>Bacillati</taxon>
        <taxon>Bacillota</taxon>
        <taxon>Clostridia</taxon>
        <taxon>Eubacteriales</taxon>
        <taxon>Clostridiaceae</taxon>
        <taxon>Clostridium</taxon>
    </lineage>
</organism>
<dbReference type="RefSeq" id="WP_024269838.1">
    <property type="nucleotide sequence ID" value="NC_023917.1"/>
</dbReference>
<protein>
    <submittedName>
        <fullName evidence="2">Uncharacterized protein</fullName>
    </submittedName>
</protein>
<geneLocation type="plasmid" evidence="1">
    <name>pCP-OS1</name>
</geneLocation>
<sequence length="62" mass="7146">MELGPYEQSGIDAYTHTQFNSLFDSQYVKINVKSGFSDFPSGTYYVNFYDLGVRSRWSCKTV</sequence>
<dbReference type="AlphaFoldDB" id="X5I2Z6"/>
<dbReference type="EMBL" id="AP013033">
    <property type="protein sequence ID" value="BAO58339.1"/>
    <property type="molecule type" value="Genomic_DNA"/>
</dbReference>
<evidence type="ECO:0000313" key="2">
    <source>
        <dbReference type="EMBL" id="BAO58394.1"/>
    </source>
</evidence>
<dbReference type="EMBL" id="AP013034">
    <property type="protein sequence ID" value="BAO58394.1"/>
    <property type="molecule type" value="Genomic_DNA"/>
</dbReference>
<evidence type="ECO:0000313" key="1">
    <source>
        <dbReference type="EMBL" id="BAO58339.1"/>
    </source>
</evidence>
<geneLocation type="plasmid" evidence="2">
    <name>pCP-TS1</name>
</geneLocation>